<evidence type="ECO:0000259" key="2">
    <source>
        <dbReference type="PROSITE" id="PS50003"/>
    </source>
</evidence>
<proteinExistence type="predicted"/>
<dbReference type="InterPro" id="IPR035999">
    <property type="entry name" value="Sec7_dom_sf"/>
</dbReference>
<feature type="region of interest" description="Disordered" evidence="1">
    <location>
        <begin position="1313"/>
        <end position="1333"/>
    </location>
</feature>
<dbReference type="Pfam" id="PF01369">
    <property type="entry name" value="Sec7"/>
    <property type="match status" value="1"/>
</dbReference>
<dbReference type="InterPro" id="IPR011993">
    <property type="entry name" value="PH-like_dom_sf"/>
</dbReference>
<dbReference type="SMART" id="SM00222">
    <property type="entry name" value="Sec7"/>
    <property type="match status" value="1"/>
</dbReference>
<dbReference type="SUPFAM" id="SSF57903">
    <property type="entry name" value="FYVE/PHD zinc finger"/>
    <property type="match status" value="1"/>
</dbReference>
<name>A0A7S3YWE1_9EUKA</name>
<dbReference type="InterPro" id="IPR001849">
    <property type="entry name" value="PH_domain"/>
</dbReference>
<feature type="domain" description="PH" evidence="2">
    <location>
        <begin position="1023"/>
        <end position="1115"/>
    </location>
</feature>
<dbReference type="PANTHER" id="PTHR12673:SF159">
    <property type="entry name" value="LD03170P"/>
    <property type="match status" value="1"/>
</dbReference>
<feature type="compositionally biased region" description="Polar residues" evidence="1">
    <location>
        <begin position="1321"/>
        <end position="1333"/>
    </location>
</feature>
<organism evidence="4">
    <name type="scientific">Lotharella globosa</name>
    <dbReference type="NCBI Taxonomy" id="91324"/>
    <lineage>
        <taxon>Eukaryota</taxon>
        <taxon>Sar</taxon>
        <taxon>Rhizaria</taxon>
        <taxon>Cercozoa</taxon>
        <taxon>Chlorarachniophyceae</taxon>
        <taxon>Lotharella</taxon>
    </lineage>
</organism>
<dbReference type="PANTHER" id="PTHR12673">
    <property type="entry name" value="FACIOGENITAL DYSPLASIA PROTEIN"/>
    <property type="match status" value="1"/>
</dbReference>
<dbReference type="PROSITE" id="PS50190">
    <property type="entry name" value="SEC7"/>
    <property type="match status" value="1"/>
</dbReference>
<feature type="region of interest" description="Disordered" evidence="1">
    <location>
        <begin position="536"/>
        <end position="556"/>
    </location>
</feature>
<feature type="region of interest" description="Disordered" evidence="1">
    <location>
        <begin position="1123"/>
        <end position="1194"/>
    </location>
</feature>
<dbReference type="Gene3D" id="3.30.40.10">
    <property type="entry name" value="Zinc/RING finger domain, C3HC4 (zinc finger)"/>
    <property type="match status" value="1"/>
</dbReference>
<feature type="compositionally biased region" description="Polar residues" evidence="1">
    <location>
        <begin position="1155"/>
        <end position="1181"/>
    </location>
</feature>
<dbReference type="SMART" id="SM00233">
    <property type="entry name" value="PH"/>
    <property type="match status" value="1"/>
</dbReference>
<gene>
    <name evidence="4" type="ORF">LGLO00237_LOCUS15739</name>
</gene>
<dbReference type="GO" id="GO:0032012">
    <property type="term" value="P:regulation of ARF protein signal transduction"/>
    <property type="evidence" value="ECO:0007669"/>
    <property type="project" value="InterPro"/>
</dbReference>
<evidence type="ECO:0000256" key="1">
    <source>
        <dbReference type="SAM" id="MobiDB-lite"/>
    </source>
</evidence>
<evidence type="ECO:0000313" key="4">
    <source>
        <dbReference type="EMBL" id="CAE0664136.1"/>
    </source>
</evidence>
<dbReference type="GO" id="GO:0005737">
    <property type="term" value="C:cytoplasm"/>
    <property type="evidence" value="ECO:0007669"/>
    <property type="project" value="TreeGrafter"/>
</dbReference>
<dbReference type="SUPFAM" id="SSF50729">
    <property type="entry name" value="PH domain-like"/>
    <property type="match status" value="1"/>
</dbReference>
<dbReference type="Gene3D" id="2.30.29.30">
    <property type="entry name" value="Pleckstrin-homology domain (PH domain)/Phosphotyrosine-binding domain (PTB)"/>
    <property type="match status" value="1"/>
</dbReference>
<sequence>MGSSKANLICYTVDISGVMQQTKAFAKDQKLDAKTSGLLAVLVGMLYSNYPQTVSTALNAFNEAELSTPVQLFFLEKLADQVPNYVAAFNGPERSELEFFLCEILVRCSGVLPPIVAAKITVSAIALDAKTTRKEKKKKPSRRSSTLDLGPILQQPAARRTSSAMSILSLMRNGSSAFTSVCQQYSFRIQTQLTEDAKKKDQRGKITKTEEDTKSVASKICSSLVANVCRAKELASVESAFSAQSSISPALCRHIGSAADLLLETLEEKTVHVILMLLAKRIHVGSTYYSEGVEDTNDDGVSFASSGLQLDDDYVSRDVHAAISNLRKLLEGNVAFFTATEGRKYIMRRFVFVSIMELCASPWNRRFKAGLGLFLQLFNEYRSFMHAEIGAALDYIFVPMLQSPLCMQIDKRIALNVIKAVVEAPLPAVPRKDTGPAYSQFVDLYYNYDNCLSWRHGTVVSIFKALRGIIILEVDQMRAAQTQMRGYKAQIQVKWLQEKALKVLGDMIGQIVRFTGIGVFKDKNDRHRWKSLKTRVSRKQNGSAPKPGGVATATQATSTLNDPRDAAFVAAARRGSIMIRKEIKQKINKAFGKAYDKYRDLYQSEDADLKGKAVRYACKYLIRVGMGSPSQIADFLYQYSSKMNKVQIADYLATGDDTDLFHKDVRSMYMMKIDLSMVDFAKAFRIFVCDSGFHVGGLEAQRLNRMSACFADVYLRDNPDCGIHDAYGGDALAQSLLFIHTVKFNKASEPKGGGPQLPSPQEYVSMMRGQNKRRVNGELVEDDFSPWFLERQYKEILSKEIGFKGVSKSSSRKKRETKRRDIRWEARESFKKNIRKGFALLSARAALTREFHHTRDENLVSVLLDEVGYDVYTVCNEITERVALNPDTVGLVQLCLDICGNIIAVCIELDLQELMRWMLDVVGKRAWGLKKLERRSGNTNPLGSNPVIERVELKDQSAFQSLFWYKAIRLHLSKGRKEEAKQTILDEIESIKVKVEHLSHQTTLSKLQRSFGDTYIILSPHRRFVMKQRLLKVSETRKSTQDYWFFLFNDILVYANEKAANKYSVHRVLHLALCRLKEIDNSHFRIMSSQKSFTIRFPDKKSKNTWFQALTKYINEQILHTKNHHHHHNHNSSSGPGMPLRVPSDIKSSLEKPLQANSSSDRAVAENSNPEEQQDGSSDSRAANEPSFTSSSLRLSSPSVAKKNLSFLLKQGEWVCSLCLKKQGKRARNVQCAMCHMKVCKNCATHKVDRRPVCDCCYGQFELKFPDSASFISVSNSRATSYYGSTKRAGVNKPIVSVPNSRVNSRANMGAGLKTHKSSKSVHANIQTSEVHR</sequence>
<dbReference type="InterPro" id="IPR013083">
    <property type="entry name" value="Znf_RING/FYVE/PHD"/>
</dbReference>
<dbReference type="CDD" id="cd00065">
    <property type="entry name" value="FYVE_like_SF"/>
    <property type="match status" value="1"/>
</dbReference>
<feature type="compositionally biased region" description="Basic residues" evidence="1">
    <location>
        <begin position="133"/>
        <end position="142"/>
    </location>
</feature>
<accession>A0A7S3YWE1</accession>
<feature type="region of interest" description="Disordered" evidence="1">
    <location>
        <begin position="131"/>
        <end position="150"/>
    </location>
</feature>
<protein>
    <submittedName>
        <fullName evidence="4">Uncharacterized protein</fullName>
    </submittedName>
</protein>
<dbReference type="InterPro" id="IPR023394">
    <property type="entry name" value="Sec7_C_sf"/>
</dbReference>
<dbReference type="InterPro" id="IPR051092">
    <property type="entry name" value="FYVE_RhoGEF_PH"/>
</dbReference>
<dbReference type="InterPro" id="IPR000904">
    <property type="entry name" value="Sec7_dom"/>
</dbReference>
<dbReference type="EMBL" id="HBIV01021858">
    <property type="protein sequence ID" value="CAE0664136.1"/>
    <property type="molecule type" value="Transcribed_RNA"/>
</dbReference>
<feature type="domain" description="SEC7" evidence="3">
    <location>
        <begin position="580"/>
        <end position="799"/>
    </location>
</feature>
<dbReference type="GO" id="GO:0005085">
    <property type="term" value="F:guanyl-nucleotide exchange factor activity"/>
    <property type="evidence" value="ECO:0007669"/>
    <property type="project" value="InterPro"/>
</dbReference>
<dbReference type="SUPFAM" id="SSF48425">
    <property type="entry name" value="Sec7 domain"/>
    <property type="match status" value="1"/>
</dbReference>
<reference evidence="4" key="1">
    <citation type="submission" date="2021-01" db="EMBL/GenBank/DDBJ databases">
        <authorList>
            <person name="Corre E."/>
            <person name="Pelletier E."/>
            <person name="Niang G."/>
            <person name="Scheremetjew M."/>
            <person name="Finn R."/>
            <person name="Kale V."/>
            <person name="Holt S."/>
            <person name="Cochrane G."/>
            <person name="Meng A."/>
            <person name="Brown T."/>
            <person name="Cohen L."/>
        </authorList>
    </citation>
    <scope>NUCLEOTIDE SEQUENCE</scope>
    <source>
        <strain evidence="4">CCCM811</strain>
    </source>
</reference>
<evidence type="ECO:0000259" key="3">
    <source>
        <dbReference type="PROSITE" id="PS50190"/>
    </source>
</evidence>
<dbReference type="InterPro" id="IPR011011">
    <property type="entry name" value="Znf_FYVE_PHD"/>
</dbReference>
<dbReference type="Pfam" id="PF00169">
    <property type="entry name" value="PH"/>
    <property type="match status" value="1"/>
</dbReference>
<dbReference type="Gene3D" id="1.10.1000.11">
    <property type="entry name" value="Arf Nucleotide-binding Site Opener,domain 2"/>
    <property type="match status" value="1"/>
</dbReference>
<dbReference type="PROSITE" id="PS50003">
    <property type="entry name" value="PH_DOMAIN"/>
    <property type="match status" value="1"/>
</dbReference>